<dbReference type="Pfam" id="PF09394">
    <property type="entry name" value="Inhibitor_I42"/>
    <property type="match status" value="1"/>
</dbReference>
<reference evidence="5 6" key="1">
    <citation type="submission" date="2017-06" db="EMBL/GenBank/DDBJ databases">
        <title>Draft genome sequence of anaerobic fermentative bacterium Anaeromicrobium sediminis DY2726D isolated from West Pacific Ocean sediments.</title>
        <authorList>
            <person name="Zeng X."/>
        </authorList>
    </citation>
    <scope>NUCLEOTIDE SEQUENCE [LARGE SCALE GENOMIC DNA]</scope>
    <source>
        <strain evidence="5 6">DY2726D</strain>
    </source>
</reference>
<feature type="chain" id="PRO_5011995192" description="Proteinase inhibitor I42 chagasin domain-containing protein" evidence="3">
    <location>
        <begin position="25"/>
        <end position="168"/>
    </location>
</feature>
<accession>A0A267ME94</accession>
<keyword evidence="6" id="KW-1185">Reference proteome</keyword>
<evidence type="ECO:0000313" key="5">
    <source>
        <dbReference type="EMBL" id="PAB57113.1"/>
    </source>
</evidence>
<keyword evidence="3" id="KW-0732">Signal</keyword>
<dbReference type="OrthoDB" id="337615at2"/>
<proteinExistence type="predicted"/>
<evidence type="ECO:0000259" key="4">
    <source>
        <dbReference type="Pfam" id="PF09394"/>
    </source>
</evidence>
<dbReference type="InterPro" id="IPR052781">
    <property type="entry name" value="Cys_protease_inhibitor_I42"/>
</dbReference>
<evidence type="ECO:0000313" key="6">
    <source>
        <dbReference type="Proteomes" id="UP000216024"/>
    </source>
</evidence>
<evidence type="ECO:0000256" key="3">
    <source>
        <dbReference type="SAM" id="SignalP"/>
    </source>
</evidence>
<sequence>MNKTVRNLLISGILITSIATPVWASTKGNDADLIIKKNIINYEMTTKTANINMFETLQANKVYKHMNMINRTKIGKEMIIKLYENPSTGYLWNVKIDNPELLSYEEKLVESEIPEEDGKIAICGEGSHKLYTFKALKKGTTKVTFELKRDFEAGSEPIEVREYIIEVR</sequence>
<keyword evidence="2" id="KW-0789">Thiol protease inhibitor</keyword>
<name>A0A267ME94_9FIRM</name>
<feature type="domain" description="Proteinase inhibitor I42 chagasin" evidence="4">
    <location>
        <begin position="73"/>
        <end position="159"/>
    </location>
</feature>
<protein>
    <recommendedName>
        <fullName evidence="4">Proteinase inhibitor I42 chagasin domain-containing protein</fullName>
    </recommendedName>
</protein>
<evidence type="ECO:0000256" key="2">
    <source>
        <dbReference type="ARBA" id="ARBA00022704"/>
    </source>
</evidence>
<dbReference type="Gene3D" id="2.60.40.2020">
    <property type="match status" value="1"/>
</dbReference>
<dbReference type="AlphaFoldDB" id="A0A267ME94"/>
<dbReference type="GO" id="GO:0004869">
    <property type="term" value="F:cysteine-type endopeptidase inhibitor activity"/>
    <property type="evidence" value="ECO:0007669"/>
    <property type="project" value="UniProtKB-KW"/>
</dbReference>
<dbReference type="InterPro" id="IPR036331">
    <property type="entry name" value="Chagasin-like_sf"/>
</dbReference>
<dbReference type="RefSeq" id="WP_095135535.1">
    <property type="nucleotide sequence ID" value="NZ_NIBG01000028.1"/>
</dbReference>
<dbReference type="SUPFAM" id="SSF141066">
    <property type="entry name" value="ICP-like"/>
    <property type="match status" value="1"/>
</dbReference>
<dbReference type="Proteomes" id="UP000216024">
    <property type="component" value="Unassembled WGS sequence"/>
</dbReference>
<organism evidence="5 6">
    <name type="scientific">Anaeromicrobium sediminis</name>
    <dbReference type="NCBI Taxonomy" id="1478221"/>
    <lineage>
        <taxon>Bacteria</taxon>
        <taxon>Bacillati</taxon>
        <taxon>Bacillota</taxon>
        <taxon>Clostridia</taxon>
        <taxon>Peptostreptococcales</taxon>
        <taxon>Thermotaleaceae</taxon>
        <taxon>Anaeromicrobium</taxon>
    </lineage>
</organism>
<dbReference type="EMBL" id="NIBG01000028">
    <property type="protein sequence ID" value="PAB57113.1"/>
    <property type="molecule type" value="Genomic_DNA"/>
</dbReference>
<gene>
    <name evidence="5" type="ORF">CCE28_19475</name>
</gene>
<evidence type="ECO:0000256" key="1">
    <source>
        <dbReference type="ARBA" id="ARBA00022690"/>
    </source>
</evidence>
<comment type="caution">
    <text evidence="5">The sequence shown here is derived from an EMBL/GenBank/DDBJ whole genome shotgun (WGS) entry which is preliminary data.</text>
</comment>
<dbReference type="PANTHER" id="PTHR36530">
    <property type="entry name" value="INHIBITOR OF CYSTEINE PEPTIDASE"/>
    <property type="match status" value="1"/>
</dbReference>
<keyword evidence="1" id="KW-0646">Protease inhibitor</keyword>
<dbReference type="PANTHER" id="PTHR36530:SF1">
    <property type="entry name" value="AMOEBIASIN-1"/>
    <property type="match status" value="1"/>
</dbReference>
<dbReference type="InterPro" id="IPR018990">
    <property type="entry name" value="Prot_inh_I42_chagasin"/>
</dbReference>
<feature type="signal peptide" evidence="3">
    <location>
        <begin position="1"/>
        <end position="24"/>
    </location>
</feature>